<keyword evidence="2" id="KW-1133">Transmembrane helix</keyword>
<dbReference type="EMBL" id="CM000629">
    <property type="protein sequence ID" value="EEC43472.1"/>
    <property type="molecule type" value="Genomic_DNA"/>
</dbReference>
<gene>
    <name evidence="3" type="ORF">PHATRDRAFT_50208</name>
</gene>
<dbReference type="InParanoid" id="B7GDB4"/>
<evidence type="ECO:0000313" key="4">
    <source>
        <dbReference type="Proteomes" id="UP000000759"/>
    </source>
</evidence>
<keyword evidence="2" id="KW-0472">Membrane</keyword>
<sequence length="374" mass="40983">MSNATRSHRIANSFAGGCWQTGRVCCCRYGLYPLLVASFLTTGALLSLYNAAGCDFVDIQVGFTPSNSAWNQSQASLGIWYYQTDAPSNYSTYREKLQEGCQRYTQAFEESFVDGDRTWIVARVMATISACCSIVATLTSWLFCFSTLPLSFWSCVLLPTSMVAFIAEVSKFILFDISLCRSSLWFPSGVDSLPQAAESCSLGKTANSAVASGSILLVGFAMVCLKIPRKRVLDPQYAGQHVTDAGLDWDRNGSPQKSINTDADKKYKDFSNELLDTSQNLSETSFDAEESIPSSGGCSNQDSSIHKCGQSQNDCPSDEKSATDDFVIFGTQRVSESRVAKLSKMTATANMQSEDLINKFVQEFDEAFQESDES</sequence>
<accession>B7GDB4</accession>
<reference evidence="4" key="2">
    <citation type="submission" date="2008-08" db="EMBL/GenBank/DDBJ databases">
        <authorList>
            <consortium name="Diatom Consortium"/>
            <person name="Grigoriev I."/>
            <person name="Grimwood J."/>
            <person name="Kuo A."/>
            <person name="Otillar R.P."/>
            <person name="Salamov A."/>
            <person name="Detter J.C."/>
            <person name="Lindquist E."/>
            <person name="Shapiro H."/>
            <person name="Lucas S."/>
            <person name="Glavina del Rio T."/>
            <person name="Pitluck S."/>
            <person name="Rokhsar D."/>
            <person name="Bowler C."/>
        </authorList>
    </citation>
    <scope>GENOME REANNOTATION</scope>
    <source>
        <strain evidence="4">CCAP 1055/1</strain>
    </source>
</reference>
<feature type="transmembrane region" description="Helical" evidence="2">
    <location>
        <begin position="120"/>
        <end position="143"/>
    </location>
</feature>
<dbReference type="eggNOG" id="ENOG502SQU3">
    <property type="taxonomic scope" value="Eukaryota"/>
</dbReference>
<feature type="region of interest" description="Disordered" evidence="1">
    <location>
        <begin position="283"/>
        <end position="320"/>
    </location>
</feature>
<evidence type="ECO:0008006" key="5">
    <source>
        <dbReference type="Google" id="ProtNLM"/>
    </source>
</evidence>
<dbReference type="GeneID" id="7198882"/>
<protein>
    <recommendedName>
        <fullName evidence="5">Transmembrane protein</fullName>
    </recommendedName>
</protein>
<dbReference type="HOGENOM" id="CLU_740742_0_0_1"/>
<dbReference type="OrthoDB" id="45955at2759"/>
<proteinExistence type="predicted"/>
<evidence type="ECO:0000256" key="1">
    <source>
        <dbReference type="SAM" id="MobiDB-lite"/>
    </source>
</evidence>
<dbReference type="PaxDb" id="2850-Phatr50208"/>
<evidence type="ECO:0000256" key="2">
    <source>
        <dbReference type="SAM" id="Phobius"/>
    </source>
</evidence>
<evidence type="ECO:0000313" key="3">
    <source>
        <dbReference type="EMBL" id="EEC43472.1"/>
    </source>
</evidence>
<feature type="transmembrane region" description="Helical" evidence="2">
    <location>
        <begin position="29"/>
        <end position="49"/>
    </location>
</feature>
<feature type="compositionally biased region" description="Polar residues" evidence="1">
    <location>
        <begin position="292"/>
        <end position="315"/>
    </location>
</feature>
<dbReference type="RefSeq" id="XP_002185025.1">
    <property type="nucleotide sequence ID" value="XM_002184989.1"/>
</dbReference>
<dbReference type="KEGG" id="pti:PHATRDRAFT_50208"/>
<dbReference type="AlphaFoldDB" id="B7GDB4"/>
<dbReference type="Proteomes" id="UP000000759">
    <property type="component" value="Chromosome 27"/>
</dbReference>
<name>B7GDB4_PHATC</name>
<keyword evidence="2" id="KW-0812">Transmembrane</keyword>
<reference evidence="3 4" key="1">
    <citation type="journal article" date="2008" name="Nature">
        <title>The Phaeodactylum genome reveals the evolutionary history of diatom genomes.</title>
        <authorList>
            <person name="Bowler C."/>
            <person name="Allen A.E."/>
            <person name="Badger J.H."/>
            <person name="Grimwood J."/>
            <person name="Jabbari K."/>
            <person name="Kuo A."/>
            <person name="Maheswari U."/>
            <person name="Martens C."/>
            <person name="Maumus F."/>
            <person name="Otillar R.P."/>
            <person name="Rayko E."/>
            <person name="Salamov A."/>
            <person name="Vandepoele K."/>
            <person name="Beszteri B."/>
            <person name="Gruber A."/>
            <person name="Heijde M."/>
            <person name="Katinka M."/>
            <person name="Mock T."/>
            <person name="Valentin K."/>
            <person name="Verret F."/>
            <person name="Berges J.A."/>
            <person name="Brownlee C."/>
            <person name="Cadoret J.P."/>
            <person name="Chiovitti A."/>
            <person name="Choi C.J."/>
            <person name="Coesel S."/>
            <person name="De Martino A."/>
            <person name="Detter J.C."/>
            <person name="Durkin C."/>
            <person name="Falciatore A."/>
            <person name="Fournet J."/>
            <person name="Haruta M."/>
            <person name="Huysman M.J."/>
            <person name="Jenkins B.D."/>
            <person name="Jiroutova K."/>
            <person name="Jorgensen R.E."/>
            <person name="Joubert Y."/>
            <person name="Kaplan A."/>
            <person name="Kroger N."/>
            <person name="Kroth P.G."/>
            <person name="La Roche J."/>
            <person name="Lindquist E."/>
            <person name="Lommer M."/>
            <person name="Martin-Jezequel V."/>
            <person name="Lopez P.J."/>
            <person name="Lucas S."/>
            <person name="Mangogna M."/>
            <person name="McGinnis K."/>
            <person name="Medlin L.K."/>
            <person name="Montsant A."/>
            <person name="Oudot-Le Secq M.P."/>
            <person name="Napoli C."/>
            <person name="Obornik M."/>
            <person name="Parker M.S."/>
            <person name="Petit J.L."/>
            <person name="Porcel B.M."/>
            <person name="Poulsen N."/>
            <person name="Robison M."/>
            <person name="Rychlewski L."/>
            <person name="Rynearson T.A."/>
            <person name="Schmutz J."/>
            <person name="Shapiro H."/>
            <person name="Siaut M."/>
            <person name="Stanley M."/>
            <person name="Sussman M.R."/>
            <person name="Taylor A.R."/>
            <person name="Vardi A."/>
            <person name="von Dassow P."/>
            <person name="Vyverman W."/>
            <person name="Willis A."/>
            <person name="Wyrwicz L.S."/>
            <person name="Rokhsar D.S."/>
            <person name="Weissenbach J."/>
            <person name="Armbrust E.V."/>
            <person name="Green B.R."/>
            <person name="Van de Peer Y."/>
            <person name="Grigoriev I.V."/>
        </authorList>
    </citation>
    <scope>NUCLEOTIDE SEQUENCE [LARGE SCALE GENOMIC DNA]</scope>
    <source>
        <strain evidence="3 4">CCAP 1055/1</strain>
    </source>
</reference>
<keyword evidence="4" id="KW-1185">Reference proteome</keyword>
<organism evidence="3 4">
    <name type="scientific">Phaeodactylum tricornutum (strain CCAP 1055/1)</name>
    <dbReference type="NCBI Taxonomy" id="556484"/>
    <lineage>
        <taxon>Eukaryota</taxon>
        <taxon>Sar</taxon>
        <taxon>Stramenopiles</taxon>
        <taxon>Ochrophyta</taxon>
        <taxon>Bacillariophyta</taxon>
        <taxon>Bacillariophyceae</taxon>
        <taxon>Bacillariophycidae</taxon>
        <taxon>Naviculales</taxon>
        <taxon>Phaeodactylaceae</taxon>
        <taxon>Phaeodactylum</taxon>
    </lineage>
</organism>
<feature type="transmembrane region" description="Helical" evidence="2">
    <location>
        <begin position="150"/>
        <end position="167"/>
    </location>
</feature>